<dbReference type="InterPro" id="IPR002087">
    <property type="entry name" value="Anti_prolifrtn"/>
</dbReference>
<dbReference type="Pfam" id="PF07742">
    <property type="entry name" value="BTG"/>
    <property type="match status" value="1"/>
</dbReference>
<keyword evidence="2" id="KW-0175">Coiled coil</keyword>
<feature type="coiled-coil region" evidence="2">
    <location>
        <begin position="146"/>
        <end position="180"/>
    </location>
</feature>
<dbReference type="GO" id="GO:0005737">
    <property type="term" value="C:cytoplasm"/>
    <property type="evidence" value="ECO:0007669"/>
    <property type="project" value="TreeGrafter"/>
</dbReference>
<name>A0A0H2STS8_9AGAM</name>
<evidence type="ECO:0000256" key="1">
    <source>
        <dbReference type="ARBA" id="ARBA00007989"/>
    </source>
</evidence>
<evidence type="ECO:0000313" key="4">
    <source>
        <dbReference type="EMBL" id="KLO20521.1"/>
    </source>
</evidence>
<proteinExistence type="inferred from homology"/>
<evidence type="ECO:0000256" key="2">
    <source>
        <dbReference type="SAM" id="Coils"/>
    </source>
</evidence>
<accession>A0A0H2STS8</accession>
<dbReference type="SUPFAM" id="SSF160696">
    <property type="entry name" value="BTG domain-like"/>
    <property type="match status" value="1"/>
</dbReference>
<dbReference type="InterPro" id="IPR033332">
    <property type="entry name" value="BTG"/>
</dbReference>
<dbReference type="InParanoid" id="A0A0H2STS8"/>
<dbReference type="PANTHER" id="PTHR22978:SF22">
    <property type="entry name" value="BTG FAMILY PROTEIN"/>
    <property type="match status" value="1"/>
</dbReference>
<dbReference type="PANTHER" id="PTHR22978">
    <property type="entry name" value="B-CELL TRANSLOCATION GENE"/>
    <property type="match status" value="1"/>
</dbReference>
<dbReference type="Gene3D" id="3.90.640.90">
    <property type="entry name" value="Anti-proliferative protein, N-terminal domain"/>
    <property type="match status" value="1"/>
</dbReference>
<organism evidence="4 5">
    <name type="scientific">Schizopora paradoxa</name>
    <dbReference type="NCBI Taxonomy" id="27342"/>
    <lineage>
        <taxon>Eukaryota</taxon>
        <taxon>Fungi</taxon>
        <taxon>Dikarya</taxon>
        <taxon>Basidiomycota</taxon>
        <taxon>Agaricomycotina</taxon>
        <taxon>Agaricomycetes</taxon>
        <taxon>Hymenochaetales</taxon>
        <taxon>Schizoporaceae</taxon>
        <taxon>Schizopora</taxon>
    </lineage>
</organism>
<dbReference type="InterPro" id="IPR036054">
    <property type="entry name" value="BTG-like_sf"/>
</dbReference>
<dbReference type="Proteomes" id="UP000053477">
    <property type="component" value="Unassembled WGS sequence"/>
</dbReference>
<gene>
    <name evidence="4" type="ORF">SCHPADRAFT_918036</name>
</gene>
<feature type="domain" description="Anti-proliferative protein" evidence="3">
    <location>
        <begin position="18"/>
        <end position="123"/>
    </location>
</feature>
<comment type="similarity">
    <text evidence="1">Belongs to the BTG family.</text>
</comment>
<sequence length="284" mass="31042">MAAAAASISNTSLAVTLAHAVSYLTAPLATSSYTRQTVMALQAALEANLAAVYVVSWCPTEPLRGSGRRCLSFAPGQLPPRPVYAACRTAGVEWAEWMRCLGGREFDLFVDPGCVSVRLGAAGVWAHGASARASLVTVWSAEMEAQQDVELQLEALRLKQRELELQQKQLEFQAQQAQRKAPIVPMATKPKTLAQRLMETDGEDEDALFSLLADEIRQPTWMTPILEQFPAAMSRRERSRQANVYIDKSKTEVTPYDGGKTTVLTGGVMLGAASTRKPAQQRRF</sequence>
<dbReference type="OrthoDB" id="19928at2759"/>
<evidence type="ECO:0000259" key="3">
    <source>
        <dbReference type="Pfam" id="PF07742"/>
    </source>
</evidence>
<protein>
    <recommendedName>
        <fullName evidence="3">Anti-proliferative protein domain-containing protein</fullName>
    </recommendedName>
</protein>
<dbReference type="STRING" id="27342.A0A0H2STS8"/>
<reference evidence="4 5" key="1">
    <citation type="submission" date="2015-04" db="EMBL/GenBank/DDBJ databases">
        <title>Complete genome sequence of Schizopora paradoxa KUC8140, a cosmopolitan wood degrader in East Asia.</title>
        <authorList>
            <consortium name="DOE Joint Genome Institute"/>
            <person name="Min B."/>
            <person name="Park H."/>
            <person name="Jang Y."/>
            <person name="Kim J.-J."/>
            <person name="Kim K.H."/>
            <person name="Pangilinan J."/>
            <person name="Lipzen A."/>
            <person name="Riley R."/>
            <person name="Grigoriev I.V."/>
            <person name="Spatafora J.W."/>
            <person name="Choi I.-G."/>
        </authorList>
    </citation>
    <scope>NUCLEOTIDE SEQUENCE [LARGE SCALE GENOMIC DNA]</scope>
    <source>
        <strain evidence="4 5">KUC8140</strain>
    </source>
</reference>
<dbReference type="GO" id="GO:0005634">
    <property type="term" value="C:nucleus"/>
    <property type="evidence" value="ECO:0007669"/>
    <property type="project" value="TreeGrafter"/>
</dbReference>
<keyword evidence="5" id="KW-1185">Reference proteome</keyword>
<dbReference type="AlphaFoldDB" id="A0A0H2STS8"/>
<dbReference type="EMBL" id="KQ085882">
    <property type="protein sequence ID" value="KLO20521.1"/>
    <property type="molecule type" value="Genomic_DNA"/>
</dbReference>
<evidence type="ECO:0000313" key="5">
    <source>
        <dbReference type="Proteomes" id="UP000053477"/>
    </source>
</evidence>